<dbReference type="GO" id="GO:0006508">
    <property type="term" value="P:proteolysis"/>
    <property type="evidence" value="ECO:0007669"/>
    <property type="project" value="UniProtKB-KW"/>
</dbReference>
<dbReference type="PRINTS" id="PR00862">
    <property type="entry name" value="PROLIGOPTASE"/>
</dbReference>
<dbReference type="SUPFAM" id="SSF53474">
    <property type="entry name" value="alpha/beta-Hydrolases"/>
    <property type="match status" value="1"/>
</dbReference>
<dbReference type="InterPro" id="IPR029058">
    <property type="entry name" value="AB_hydrolase_fold"/>
</dbReference>
<protein>
    <submittedName>
        <fullName evidence="7">S9 family peptidase</fullName>
    </submittedName>
</protein>
<evidence type="ECO:0000256" key="1">
    <source>
        <dbReference type="ARBA" id="ARBA00022670"/>
    </source>
</evidence>
<keyword evidence="2" id="KW-0378">Hydrolase</keyword>
<dbReference type="InterPro" id="IPR002470">
    <property type="entry name" value="Peptidase_S9A"/>
</dbReference>
<sequence>MKKLVLITLMSLQTIAVSAQQDPYLWLEEVDGVKAMEFVKTNNTKTFDQLKKNTKYSQLYNQSLTIINSKARIVYPSVTGEYVYNFWQDDQHVRGIWRRMLKSNYDKGATQWETLLDVDALANKEGKKWVFHGATPLYPGNGLYLISLSNGGGDANEIREFDVRTQQFVPNGITFPEAKSNIQYVDENTLLVATDFGPGTLTTSGYPKNVKLWKRGTPLSEAKVLLEGDPTDVFNSGTVYRDNDKSYIIINKSLSFYTRKLYWYSNQELRAIPLPEDATLEGIKFGKALVQLKSDWEINQKIYTQGSLLAIDFEGLMQGNFAIDVLFKPTAVESLESVVTTKKWVVINVLNNVKSEVFLLGKGKDKWYQTKVSAPAFGTINIVSANRESDDFYFTFENFLEPTSLYEFSAQNTTPKKVQGLPAFFEADKYQVEQYMARSTDGKEVPYFIISSKSTVRNGKNPTLLYGYGGFEVSMQPFYSGAMGALWLEQGGIYVLANIRGGGEFGPAWHQAGLKEKRQIVYDDFTAIAKDLIQRNITSPEHLGIMGGSNGGLLMGVAFTQHPELYNAVVCQVPLLDMQRYNKLLAGASWMGEYGNPDLPEEWKYIQNYSPYQNVKKGMKYPEVFFMTSTRDDRVHPGHARKMAAKMQDMGYKIYYYENVEGGHGGSSTNEQRAQWNALQYTYLLEKLKSN</sequence>
<dbReference type="GO" id="GO:0070012">
    <property type="term" value="F:oligopeptidase activity"/>
    <property type="evidence" value="ECO:0007669"/>
    <property type="project" value="TreeGrafter"/>
</dbReference>
<comment type="caution">
    <text evidence="7">The sequence shown here is derived from an EMBL/GenBank/DDBJ whole genome shotgun (WGS) entry which is preliminary data.</text>
</comment>
<dbReference type="PANTHER" id="PTHR42881">
    <property type="entry name" value="PROLYL ENDOPEPTIDASE"/>
    <property type="match status" value="1"/>
</dbReference>
<evidence type="ECO:0000259" key="5">
    <source>
        <dbReference type="Pfam" id="PF00326"/>
    </source>
</evidence>
<gene>
    <name evidence="7" type="ORF">EQG61_08190</name>
</gene>
<evidence type="ECO:0000259" key="6">
    <source>
        <dbReference type="Pfam" id="PF02897"/>
    </source>
</evidence>
<dbReference type="Proteomes" id="UP000289857">
    <property type="component" value="Unassembled WGS sequence"/>
</dbReference>
<dbReference type="PANTHER" id="PTHR42881:SF13">
    <property type="entry name" value="PROLYL ENDOPEPTIDASE"/>
    <property type="match status" value="1"/>
</dbReference>
<dbReference type="InterPro" id="IPR001375">
    <property type="entry name" value="Peptidase_S9_cat"/>
</dbReference>
<dbReference type="RefSeq" id="WP_129461437.1">
    <property type="nucleotide sequence ID" value="NZ_SBKN01000004.1"/>
</dbReference>
<feature type="chain" id="PRO_5020219421" evidence="4">
    <location>
        <begin position="20"/>
        <end position="691"/>
    </location>
</feature>
<evidence type="ECO:0000313" key="7">
    <source>
        <dbReference type="EMBL" id="RXR22552.1"/>
    </source>
</evidence>
<keyword evidence="3" id="KW-0720">Serine protease</keyword>
<dbReference type="EMBL" id="SBKN01000004">
    <property type="protein sequence ID" value="RXR22552.1"/>
    <property type="molecule type" value="Genomic_DNA"/>
</dbReference>
<dbReference type="Pfam" id="PF00326">
    <property type="entry name" value="Peptidase_S9"/>
    <property type="match status" value="1"/>
</dbReference>
<organism evidence="7 8">
    <name type="scientific">Flavobacterium stagni</name>
    <dbReference type="NCBI Taxonomy" id="2506421"/>
    <lineage>
        <taxon>Bacteria</taxon>
        <taxon>Pseudomonadati</taxon>
        <taxon>Bacteroidota</taxon>
        <taxon>Flavobacteriia</taxon>
        <taxon>Flavobacteriales</taxon>
        <taxon>Flavobacteriaceae</taxon>
        <taxon>Flavobacterium</taxon>
    </lineage>
</organism>
<evidence type="ECO:0000313" key="8">
    <source>
        <dbReference type="Proteomes" id="UP000289857"/>
    </source>
</evidence>
<keyword evidence="4" id="KW-0732">Signal</keyword>
<dbReference type="GO" id="GO:0005829">
    <property type="term" value="C:cytosol"/>
    <property type="evidence" value="ECO:0007669"/>
    <property type="project" value="TreeGrafter"/>
</dbReference>
<evidence type="ECO:0000256" key="2">
    <source>
        <dbReference type="ARBA" id="ARBA00022801"/>
    </source>
</evidence>
<feature type="signal peptide" evidence="4">
    <location>
        <begin position="1"/>
        <end position="19"/>
    </location>
</feature>
<evidence type="ECO:0000256" key="4">
    <source>
        <dbReference type="SAM" id="SignalP"/>
    </source>
</evidence>
<keyword evidence="8" id="KW-1185">Reference proteome</keyword>
<keyword evidence="1" id="KW-0645">Protease</keyword>
<evidence type="ECO:0000256" key="3">
    <source>
        <dbReference type="ARBA" id="ARBA00022825"/>
    </source>
</evidence>
<feature type="domain" description="Peptidase S9A N-terminal" evidence="6">
    <location>
        <begin position="20"/>
        <end position="417"/>
    </location>
</feature>
<dbReference type="AlphaFoldDB" id="A0A4Q1KBX3"/>
<dbReference type="Pfam" id="PF02897">
    <property type="entry name" value="Peptidase_S9_N"/>
    <property type="match status" value="1"/>
</dbReference>
<dbReference type="SUPFAM" id="SSF50993">
    <property type="entry name" value="Peptidase/esterase 'gauge' domain"/>
    <property type="match status" value="1"/>
</dbReference>
<dbReference type="Gene3D" id="2.130.10.120">
    <property type="entry name" value="Prolyl oligopeptidase, N-terminal domain"/>
    <property type="match status" value="1"/>
</dbReference>
<dbReference type="InterPro" id="IPR023302">
    <property type="entry name" value="Pept_S9A_N"/>
</dbReference>
<dbReference type="OrthoDB" id="9801421at2"/>
<proteinExistence type="predicted"/>
<feature type="domain" description="Peptidase S9 prolyl oligopeptidase catalytic" evidence="5">
    <location>
        <begin position="487"/>
        <end position="690"/>
    </location>
</feature>
<dbReference type="Gene3D" id="3.40.50.1820">
    <property type="entry name" value="alpha/beta hydrolase"/>
    <property type="match status" value="1"/>
</dbReference>
<accession>A0A4Q1KBX3</accession>
<reference evidence="8" key="1">
    <citation type="submission" date="2019-01" db="EMBL/GenBank/DDBJ databases">
        <title>Cytophagaceae bacterium strain CAR-16.</title>
        <authorList>
            <person name="Chen W.-M."/>
        </authorList>
    </citation>
    <scope>NUCLEOTIDE SEQUENCE [LARGE SCALE GENOMIC DNA]</scope>
    <source>
        <strain evidence="8">WWJ-16</strain>
    </source>
</reference>
<name>A0A4Q1KBX3_9FLAO</name>
<dbReference type="GO" id="GO:0004252">
    <property type="term" value="F:serine-type endopeptidase activity"/>
    <property type="evidence" value="ECO:0007669"/>
    <property type="project" value="InterPro"/>
</dbReference>
<dbReference type="InterPro" id="IPR051167">
    <property type="entry name" value="Prolyl_oligopep/macrocyclase"/>
</dbReference>